<protein>
    <submittedName>
        <fullName evidence="3">Uncharacterized protein</fullName>
    </submittedName>
</protein>
<proteinExistence type="predicted"/>
<dbReference type="AlphaFoldDB" id="A0A346A171"/>
<dbReference type="InterPro" id="IPR011990">
    <property type="entry name" value="TPR-like_helical_dom_sf"/>
</dbReference>
<evidence type="ECO:0000313" key="4">
    <source>
        <dbReference type="Proteomes" id="UP000254889"/>
    </source>
</evidence>
<name>A0A346A171_9HYPH</name>
<keyword evidence="4" id="KW-1185">Reference proteome</keyword>
<evidence type="ECO:0000256" key="1">
    <source>
        <dbReference type="PROSITE-ProRule" id="PRU00339"/>
    </source>
</evidence>
<feature type="repeat" description="TPR" evidence="1">
    <location>
        <begin position="127"/>
        <end position="160"/>
    </location>
</feature>
<feature type="signal peptide" evidence="2">
    <location>
        <begin position="1"/>
        <end position="23"/>
    </location>
</feature>
<feature type="chain" id="PRO_5016682945" evidence="2">
    <location>
        <begin position="24"/>
        <end position="181"/>
    </location>
</feature>
<accession>A0A346A171</accession>
<dbReference type="Pfam" id="PF13432">
    <property type="entry name" value="TPR_16"/>
    <property type="match status" value="1"/>
</dbReference>
<dbReference type="OrthoDB" id="8445347at2"/>
<dbReference type="Gene3D" id="1.25.40.10">
    <property type="entry name" value="Tetratricopeptide repeat domain"/>
    <property type="match status" value="1"/>
</dbReference>
<evidence type="ECO:0000313" key="3">
    <source>
        <dbReference type="EMBL" id="AXK82918.1"/>
    </source>
</evidence>
<dbReference type="SMART" id="SM00028">
    <property type="entry name" value="TPR"/>
    <property type="match status" value="3"/>
</dbReference>
<keyword evidence="1" id="KW-0802">TPR repeat</keyword>
<dbReference type="PROSITE" id="PS51257">
    <property type="entry name" value="PROKAR_LIPOPROTEIN"/>
    <property type="match status" value="1"/>
</dbReference>
<organism evidence="3 4">
    <name type="scientific">Pseudolabrys taiwanensis</name>
    <dbReference type="NCBI Taxonomy" id="331696"/>
    <lineage>
        <taxon>Bacteria</taxon>
        <taxon>Pseudomonadati</taxon>
        <taxon>Pseudomonadota</taxon>
        <taxon>Alphaproteobacteria</taxon>
        <taxon>Hyphomicrobiales</taxon>
        <taxon>Xanthobacteraceae</taxon>
        <taxon>Pseudolabrys</taxon>
    </lineage>
</organism>
<dbReference type="RefSeq" id="WP_115693297.1">
    <property type="nucleotide sequence ID" value="NZ_CP031417.1"/>
</dbReference>
<keyword evidence="2" id="KW-0732">Signal</keyword>
<dbReference type="KEGG" id="ptaw:DW352_21785"/>
<dbReference type="SUPFAM" id="SSF48452">
    <property type="entry name" value="TPR-like"/>
    <property type="match status" value="1"/>
</dbReference>
<evidence type="ECO:0000256" key="2">
    <source>
        <dbReference type="SAM" id="SignalP"/>
    </source>
</evidence>
<sequence length="181" mass="20174">MRARTRSPFKRGVAALVVALALAGCQTTGPEFITPETPLEIEPSPPPVAEPIDFTNVLPTETFRLGLQHFKRGEYGLAERYFRATVEKDPSNVEAWIGLAGAYDHIRRFELADRAYAAAINIAGETEQILNNQSQSYMLRSDFRTARAKLRKALRLDPGNPTVINNIRILDANDPALAKRR</sequence>
<dbReference type="InterPro" id="IPR019734">
    <property type="entry name" value="TPR_rpt"/>
</dbReference>
<dbReference type="PROSITE" id="PS50005">
    <property type="entry name" value="TPR"/>
    <property type="match status" value="2"/>
</dbReference>
<dbReference type="EMBL" id="CP031417">
    <property type="protein sequence ID" value="AXK82918.1"/>
    <property type="molecule type" value="Genomic_DNA"/>
</dbReference>
<dbReference type="Proteomes" id="UP000254889">
    <property type="component" value="Chromosome"/>
</dbReference>
<feature type="repeat" description="TPR" evidence="1">
    <location>
        <begin position="59"/>
        <end position="92"/>
    </location>
</feature>
<reference evidence="3 4" key="1">
    <citation type="submission" date="2018-07" db="EMBL/GenBank/DDBJ databases">
        <authorList>
            <person name="Quirk P.G."/>
            <person name="Krulwich T.A."/>
        </authorList>
    </citation>
    <scope>NUCLEOTIDE SEQUENCE [LARGE SCALE GENOMIC DNA]</scope>
    <source>
        <strain evidence="3 4">CC-BB4</strain>
    </source>
</reference>
<gene>
    <name evidence="3" type="ORF">DW352_21785</name>
</gene>